<dbReference type="RefSeq" id="WP_213753841.1">
    <property type="nucleotide sequence ID" value="NZ_JAHCQH010000012.1"/>
</dbReference>
<dbReference type="Proteomes" id="UP001166585">
    <property type="component" value="Unassembled WGS sequence"/>
</dbReference>
<accession>A0ABS5R426</accession>
<dbReference type="PANTHER" id="PTHR21485">
    <property type="entry name" value="HAD SUPERFAMILY MEMBERS CMAS AND KDSC"/>
    <property type="match status" value="1"/>
</dbReference>
<gene>
    <name evidence="1" type="ORF">KIP89_02560</name>
</gene>
<evidence type="ECO:0000313" key="1">
    <source>
        <dbReference type="EMBL" id="MBS9475982.1"/>
    </source>
</evidence>
<dbReference type="EMBL" id="JAHCQH010000012">
    <property type="protein sequence ID" value="MBS9475982.1"/>
    <property type="molecule type" value="Genomic_DNA"/>
</dbReference>
<dbReference type="InterPro" id="IPR050793">
    <property type="entry name" value="CMP-NeuNAc_synthase"/>
</dbReference>
<evidence type="ECO:0000313" key="2">
    <source>
        <dbReference type="Proteomes" id="UP001166585"/>
    </source>
</evidence>
<name>A0ABS5R426_9HYPH</name>
<organism evidence="1 2">
    <name type="scientific">Ancylobacter radicis</name>
    <dbReference type="NCBI Taxonomy" id="2836179"/>
    <lineage>
        <taxon>Bacteria</taxon>
        <taxon>Pseudomonadati</taxon>
        <taxon>Pseudomonadota</taxon>
        <taxon>Alphaproteobacteria</taxon>
        <taxon>Hyphomicrobiales</taxon>
        <taxon>Xanthobacteraceae</taxon>
        <taxon>Ancylobacter</taxon>
    </lineage>
</organism>
<dbReference type="PANTHER" id="PTHR21485:SF3">
    <property type="entry name" value="N-ACYLNEURAMINATE CYTIDYLYLTRANSFERASE"/>
    <property type="match status" value="1"/>
</dbReference>
<sequence length="240" mass="26133">MRVVSLIIGRGGSSLKDKNILPVFGIPLLLWSASAAVRSTYVNDYYVSSDDEKILSTASQAGYKPIVRPEALSSATAQSCDAVRHALEIIEADGGPADIVVVQHANVGTITAQMIDECIELLLATPHASSVVPSHDKAEYHPMRAKRVTADGMLVPFVETAGPVSANRQDLPKALFFDHSFWVLRGRSAIFAPDGQLPWNCMGPVILPYETHGCLDIHSLEDLKLTEEWITENKVPTPEF</sequence>
<dbReference type="Gene3D" id="3.90.550.10">
    <property type="entry name" value="Spore Coat Polysaccharide Biosynthesis Protein SpsA, Chain A"/>
    <property type="match status" value="1"/>
</dbReference>
<dbReference type="InterPro" id="IPR029044">
    <property type="entry name" value="Nucleotide-diphossugar_trans"/>
</dbReference>
<dbReference type="Pfam" id="PF02348">
    <property type="entry name" value="CTP_transf_3"/>
    <property type="match status" value="1"/>
</dbReference>
<proteinExistence type="predicted"/>
<evidence type="ECO:0008006" key="3">
    <source>
        <dbReference type="Google" id="ProtNLM"/>
    </source>
</evidence>
<protein>
    <recommendedName>
        <fullName evidence="3">CMP-N-acetylneuraminic acid synthetase</fullName>
    </recommendedName>
</protein>
<comment type="caution">
    <text evidence="1">The sequence shown here is derived from an EMBL/GenBank/DDBJ whole genome shotgun (WGS) entry which is preliminary data.</text>
</comment>
<dbReference type="InterPro" id="IPR003329">
    <property type="entry name" value="Cytidylyl_trans"/>
</dbReference>
<dbReference type="SUPFAM" id="SSF53448">
    <property type="entry name" value="Nucleotide-diphospho-sugar transferases"/>
    <property type="match status" value="1"/>
</dbReference>
<keyword evidence="2" id="KW-1185">Reference proteome</keyword>
<reference evidence="1" key="1">
    <citation type="submission" date="2021-05" db="EMBL/GenBank/DDBJ databases">
        <authorList>
            <person name="Sun Q."/>
            <person name="Inoue M."/>
        </authorList>
    </citation>
    <scope>NUCLEOTIDE SEQUENCE</scope>
    <source>
        <strain evidence="1">VKM B-3255</strain>
    </source>
</reference>